<feature type="region of interest" description="Disordered" evidence="18">
    <location>
        <begin position="727"/>
        <end position="780"/>
    </location>
</feature>
<evidence type="ECO:0000256" key="13">
    <source>
        <dbReference type="ARBA" id="ARBA00023136"/>
    </source>
</evidence>
<evidence type="ECO:0000256" key="16">
    <source>
        <dbReference type="ARBA" id="ARBA00047899"/>
    </source>
</evidence>
<evidence type="ECO:0000256" key="6">
    <source>
        <dbReference type="ARBA" id="ARBA00022679"/>
    </source>
</evidence>
<keyword evidence="7" id="KW-0812">Transmembrane</keyword>
<dbReference type="Pfam" id="PF07714">
    <property type="entry name" value="PK_Tyr_Ser-Thr"/>
    <property type="match status" value="1"/>
</dbReference>
<reference evidence="21" key="2">
    <citation type="journal article" date="2023" name="Int. J. Mol. Sci.">
        <title>De Novo Assembly and Annotation of 11 Diverse Shrub Willow (Salix) Genomes Reveals Novel Gene Organization in Sex-Linked Regions.</title>
        <authorList>
            <person name="Hyden B."/>
            <person name="Feng K."/>
            <person name="Yates T.B."/>
            <person name="Jawdy S."/>
            <person name="Cereghino C."/>
            <person name="Smart L.B."/>
            <person name="Muchero W."/>
        </authorList>
    </citation>
    <scope>NUCLEOTIDE SEQUENCE</scope>
    <source>
        <tissue evidence="21">Shoot tip</tissue>
    </source>
</reference>
<evidence type="ECO:0000259" key="20">
    <source>
        <dbReference type="PROSITE" id="PS50011"/>
    </source>
</evidence>
<evidence type="ECO:0000256" key="2">
    <source>
        <dbReference type="ARBA" id="ARBA00012513"/>
    </source>
</evidence>
<evidence type="ECO:0000256" key="17">
    <source>
        <dbReference type="ARBA" id="ARBA00048679"/>
    </source>
</evidence>
<feature type="chain" id="PRO_5045081539" description="non-specific serine/threonine protein kinase" evidence="19">
    <location>
        <begin position="22"/>
        <end position="1089"/>
    </location>
</feature>
<evidence type="ECO:0000256" key="5">
    <source>
        <dbReference type="ARBA" id="ARBA00022614"/>
    </source>
</evidence>
<protein>
    <recommendedName>
        <fullName evidence="2">non-specific serine/threonine protein kinase</fullName>
        <ecNumber evidence="2">2.7.11.1</ecNumber>
    </recommendedName>
</protein>
<evidence type="ECO:0000256" key="11">
    <source>
        <dbReference type="ARBA" id="ARBA00022840"/>
    </source>
</evidence>
<evidence type="ECO:0000256" key="15">
    <source>
        <dbReference type="ARBA" id="ARBA00023180"/>
    </source>
</evidence>
<dbReference type="Gene3D" id="3.80.10.10">
    <property type="entry name" value="Ribonuclease Inhibitor"/>
    <property type="match status" value="3"/>
</dbReference>
<keyword evidence="3" id="KW-0418">Kinase</keyword>
<dbReference type="InterPro" id="IPR032675">
    <property type="entry name" value="LRR_dom_sf"/>
</dbReference>
<evidence type="ECO:0000313" key="22">
    <source>
        <dbReference type="Proteomes" id="UP001141253"/>
    </source>
</evidence>
<keyword evidence="12" id="KW-1133">Transmembrane helix</keyword>
<dbReference type="InterPro" id="IPR000719">
    <property type="entry name" value="Prot_kinase_dom"/>
</dbReference>
<dbReference type="Pfam" id="PF13855">
    <property type="entry name" value="LRR_8"/>
    <property type="match status" value="1"/>
</dbReference>
<keyword evidence="5" id="KW-0433">Leucine-rich repeat</keyword>
<reference evidence="21" key="1">
    <citation type="submission" date="2022-10" db="EMBL/GenBank/DDBJ databases">
        <authorList>
            <person name="Hyden B.L."/>
            <person name="Feng K."/>
            <person name="Yates T."/>
            <person name="Jawdy S."/>
            <person name="Smart L.B."/>
            <person name="Muchero W."/>
        </authorList>
    </citation>
    <scope>NUCLEOTIDE SEQUENCE</scope>
    <source>
        <tissue evidence="21">Shoot tip</tissue>
    </source>
</reference>
<keyword evidence="9" id="KW-0677">Repeat</keyword>
<evidence type="ECO:0000256" key="14">
    <source>
        <dbReference type="ARBA" id="ARBA00023170"/>
    </source>
</evidence>
<evidence type="ECO:0000256" key="9">
    <source>
        <dbReference type="ARBA" id="ARBA00022737"/>
    </source>
</evidence>
<keyword evidence="8 19" id="KW-0732">Signal</keyword>
<keyword evidence="6" id="KW-0808">Transferase</keyword>
<dbReference type="InterPro" id="IPR011009">
    <property type="entry name" value="Kinase-like_dom_sf"/>
</dbReference>
<dbReference type="SMART" id="SM00369">
    <property type="entry name" value="LRR_TYP"/>
    <property type="match status" value="7"/>
</dbReference>
<evidence type="ECO:0000256" key="10">
    <source>
        <dbReference type="ARBA" id="ARBA00022741"/>
    </source>
</evidence>
<dbReference type="Pfam" id="PF00560">
    <property type="entry name" value="LRR_1"/>
    <property type="match status" value="2"/>
</dbReference>
<dbReference type="Gene3D" id="1.10.510.10">
    <property type="entry name" value="Transferase(Phosphotransferase) domain 1"/>
    <property type="match status" value="1"/>
</dbReference>
<sequence length="1089" mass="120698">MAVPFFLSVPLLLLLCQHGSGSPCSPENPYTAERLPCAEVDALVQIIVTLGLPKPSVSHKYCSPSDDKSISFECGACNESTTNICHITSLVTHRLPLHGQIDESLSELTHLNKIDLSNNQLLGTIPESLGKLTGLKTLDLGYNRLSGQIPPTLGNLEALETLDLQSNFLNDSIPPSLGKLMNLTTLYLSYNMLSGRIPKELGNLLNLNILSLSENRLSGYLPQELGNLSKLGQLSLHSNSLTGTLPDSFVNLKSLHRFSVSGNKLSGEIPPFIANFTNLTHLYLMGNDFEGELPPGIFNLSGLDELTVSDLKNTSFRFPEIGNLTSINYLVLRNCSLTGGIPDYIGNNWKSLYYLDLSFNDLSGSIPQSLKNAPSLERLSLTNNKLNGSIPRWILETDKADLSYNNFADFIIDNITDPAYHDSTEVKTLDPGKPNMDSILALSKKCTSKHHSLFINCGGERINAEGNPYDEDISTESFFSVPGTWAYSCSGDFIATNRNSSEFVKNMTSGVSVLYKTARFCPVSLKYYGFCLRKGNYTVELHFAETIYTRDEYYSRLGTRIFDVYIQGERKLKDLNIVEMAKGPNVEWKANFTAIVDDSNPLEIHFFWAGKGSLRILNGPLVSAISVTPNFDVDDGNGNLSASQIAGITIGCAFAPLLLYLFVWQMGLNWNTELREIKIEVHPDRSFNLQQIIDGTKNFSSKMENGSGRFGEVYEAKLPDQSKLAVRKISPPSEKREKDELKSDIDRKISPPSKQREKDKLKSDIDRKISPPSEKREKDELKSDNFLDILKSLSHENLVRLVDGYSNKDLHLLIYEYMETGSLHKALFEQKHTNTETELDWPTRFDICLGIAKGLNYLHEEKSSKIKIVHGNINAKNIFLDKTLTPKLSDFGLATIYNEEDPFRAIKARGSRVYLAPEHALGKAITVKADVYSYGIVVLEIVSGRSNAEYNPNQEADFLLDTAGLLRQQGKLLDLVDKKLGSRFDKKQALTLLHLAMECISQSPTLRPSMSEVVAKLSDIKASASEVVSDIKAEVVSDIKAEVVSDIKPSASEVVTYLSDSKPSASEVVTNPSDSKVSALTSCFMECIQ</sequence>
<dbReference type="InterPro" id="IPR001611">
    <property type="entry name" value="Leu-rich_rpt"/>
</dbReference>
<evidence type="ECO:0000256" key="8">
    <source>
        <dbReference type="ARBA" id="ARBA00022729"/>
    </source>
</evidence>
<keyword evidence="11" id="KW-0067">ATP-binding</keyword>
<keyword evidence="3" id="KW-0723">Serine/threonine-protein kinase</keyword>
<feature type="compositionally biased region" description="Basic and acidic residues" evidence="18">
    <location>
        <begin position="733"/>
        <end position="780"/>
    </location>
</feature>
<proteinExistence type="predicted"/>
<evidence type="ECO:0000256" key="12">
    <source>
        <dbReference type="ARBA" id="ARBA00022989"/>
    </source>
</evidence>
<dbReference type="Proteomes" id="UP001141253">
    <property type="component" value="Chromosome 16"/>
</dbReference>
<dbReference type="InterPro" id="IPR001245">
    <property type="entry name" value="Ser-Thr/Tyr_kinase_cat_dom"/>
</dbReference>
<keyword evidence="13" id="KW-0472">Membrane</keyword>
<organism evidence="21 22">
    <name type="scientific">Salix suchowensis</name>
    <dbReference type="NCBI Taxonomy" id="1278906"/>
    <lineage>
        <taxon>Eukaryota</taxon>
        <taxon>Viridiplantae</taxon>
        <taxon>Streptophyta</taxon>
        <taxon>Embryophyta</taxon>
        <taxon>Tracheophyta</taxon>
        <taxon>Spermatophyta</taxon>
        <taxon>Magnoliopsida</taxon>
        <taxon>eudicotyledons</taxon>
        <taxon>Gunneridae</taxon>
        <taxon>Pentapetalae</taxon>
        <taxon>rosids</taxon>
        <taxon>fabids</taxon>
        <taxon>Malpighiales</taxon>
        <taxon>Salicaceae</taxon>
        <taxon>Saliceae</taxon>
        <taxon>Salix</taxon>
    </lineage>
</organism>
<evidence type="ECO:0000256" key="19">
    <source>
        <dbReference type="SAM" id="SignalP"/>
    </source>
</evidence>
<dbReference type="InterPro" id="IPR051824">
    <property type="entry name" value="LRR_Rcpt-Like_S/T_Kinase"/>
</dbReference>
<feature type="signal peptide" evidence="19">
    <location>
        <begin position="1"/>
        <end position="21"/>
    </location>
</feature>
<comment type="catalytic activity">
    <reaction evidence="16">
        <text>L-threonyl-[protein] + ATP = O-phospho-L-threonyl-[protein] + ADP + H(+)</text>
        <dbReference type="Rhea" id="RHEA:46608"/>
        <dbReference type="Rhea" id="RHEA-COMP:11060"/>
        <dbReference type="Rhea" id="RHEA-COMP:11605"/>
        <dbReference type="ChEBI" id="CHEBI:15378"/>
        <dbReference type="ChEBI" id="CHEBI:30013"/>
        <dbReference type="ChEBI" id="CHEBI:30616"/>
        <dbReference type="ChEBI" id="CHEBI:61977"/>
        <dbReference type="ChEBI" id="CHEBI:456216"/>
        <dbReference type="EC" id="2.7.11.1"/>
    </reaction>
</comment>
<keyword evidence="4" id="KW-0597">Phosphoprotein</keyword>
<evidence type="ECO:0000256" key="7">
    <source>
        <dbReference type="ARBA" id="ARBA00022692"/>
    </source>
</evidence>
<evidence type="ECO:0000256" key="4">
    <source>
        <dbReference type="ARBA" id="ARBA00022553"/>
    </source>
</evidence>
<dbReference type="InterPro" id="IPR021720">
    <property type="entry name" value="Malectin_dom"/>
</dbReference>
<dbReference type="PANTHER" id="PTHR48006:SF48">
    <property type="entry name" value="PROTEIN KINASE DOMAIN-CONTAINING PROTEIN"/>
    <property type="match status" value="1"/>
</dbReference>
<dbReference type="InterPro" id="IPR055414">
    <property type="entry name" value="LRR_R13L4/SHOC2-like"/>
</dbReference>
<dbReference type="EC" id="2.7.11.1" evidence="2"/>
<evidence type="ECO:0000256" key="18">
    <source>
        <dbReference type="SAM" id="MobiDB-lite"/>
    </source>
</evidence>
<keyword evidence="14" id="KW-0675">Receptor</keyword>
<dbReference type="SUPFAM" id="SSF52058">
    <property type="entry name" value="L domain-like"/>
    <property type="match status" value="1"/>
</dbReference>
<dbReference type="PANTHER" id="PTHR48006">
    <property type="entry name" value="LEUCINE-RICH REPEAT-CONTAINING PROTEIN DDB_G0281931-RELATED"/>
    <property type="match status" value="1"/>
</dbReference>
<keyword evidence="22" id="KW-1185">Reference proteome</keyword>
<dbReference type="EMBL" id="JAPFFI010000027">
    <property type="protein sequence ID" value="KAJ6304510.1"/>
    <property type="molecule type" value="Genomic_DNA"/>
</dbReference>
<gene>
    <name evidence="21" type="ORF">OIU77_018218</name>
</gene>
<name>A0ABQ8ZRQ3_9ROSI</name>
<evidence type="ECO:0000313" key="21">
    <source>
        <dbReference type="EMBL" id="KAJ6304510.1"/>
    </source>
</evidence>
<evidence type="ECO:0000256" key="1">
    <source>
        <dbReference type="ARBA" id="ARBA00004479"/>
    </source>
</evidence>
<dbReference type="PROSITE" id="PS50011">
    <property type="entry name" value="PROTEIN_KINASE_DOM"/>
    <property type="match status" value="1"/>
</dbReference>
<comment type="subcellular location">
    <subcellularLocation>
        <location evidence="1">Membrane</location>
        <topology evidence="1">Single-pass type I membrane protein</topology>
    </subcellularLocation>
</comment>
<dbReference type="InterPro" id="IPR003591">
    <property type="entry name" value="Leu-rich_rpt_typical-subtyp"/>
</dbReference>
<comment type="catalytic activity">
    <reaction evidence="17">
        <text>L-seryl-[protein] + ATP = O-phospho-L-seryl-[protein] + ADP + H(+)</text>
        <dbReference type="Rhea" id="RHEA:17989"/>
        <dbReference type="Rhea" id="RHEA-COMP:9863"/>
        <dbReference type="Rhea" id="RHEA-COMP:11604"/>
        <dbReference type="ChEBI" id="CHEBI:15378"/>
        <dbReference type="ChEBI" id="CHEBI:29999"/>
        <dbReference type="ChEBI" id="CHEBI:30616"/>
        <dbReference type="ChEBI" id="CHEBI:83421"/>
        <dbReference type="ChEBI" id="CHEBI:456216"/>
        <dbReference type="EC" id="2.7.11.1"/>
    </reaction>
</comment>
<dbReference type="SUPFAM" id="SSF56112">
    <property type="entry name" value="Protein kinase-like (PK-like)"/>
    <property type="match status" value="1"/>
</dbReference>
<comment type="caution">
    <text evidence="21">The sequence shown here is derived from an EMBL/GenBank/DDBJ whole genome shotgun (WGS) entry which is preliminary data.</text>
</comment>
<dbReference type="Gene3D" id="2.60.120.430">
    <property type="entry name" value="Galactose-binding lectin"/>
    <property type="match status" value="1"/>
</dbReference>
<dbReference type="Pfam" id="PF11721">
    <property type="entry name" value="Malectin"/>
    <property type="match status" value="1"/>
</dbReference>
<keyword evidence="10" id="KW-0547">Nucleotide-binding</keyword>
<accession>A0ABQ8ZRQ3</accession>
<dbReference type="Gene3D" id="3.30.200.20">
    <property type="entry name" value="Phosphorylase Kinase, domain 1"/>
    <property type="match status" value="2"/>
</dbReference>
<feature type="domain" description="Protein kinase" evidence="20">
    <location>
        <begin position="699"/>
        <end position="1020"/>
    </location>
</feature>
<evidence type="ECO:0000256" key="3">
    <source>
        <dbReference type="ARBA" id="ARBA00022527"/>
    </source>
</evidence>
<keyword evidence="15" id="KW-0325">Glycoprotein</keyword>
<dbReference type="Pfam" id="PF23598">
    <property type="entry name" value="LRR_14"/>
    <property type="match status" value="1"/>
</dbReference>